<feature type="domain" description="MADS-box" evidence="6">
    <location>
        <begin position="1"/>
        <end position="49"/>
    </location>
</feature>
<keyword evidence="3" id="KW-0238">DNA-binding</keyword>
<dbReference type="GO" id="GO:0000978">
    <property type="term" value="F:RNA polymerase II cis-regulatory region sequence-specific DNA binding"/>
    <property type="evidence" value="ECO:0007669"/>
    <property type="project" value="TreeGrafter"/>
</dbReference>
<dbReference type="EMBL" id="JABFAD010000013">
    <property type="protein sequence ID" value="MBA0816485.1"/>
    <property type="molecule type" value="Genomic_DNA"/>
</dbReference>
<evidence type="ECO:0000256" key="1">
    <source>
        <dbReference type="ARBA" id="ARBA00004123"/>
    </source>
</evidence>
<dbReference type="GO" id="GO:0000981">
    <property type="term" value="F:DNA-binding transcription factor activity, RNA polymerase II-specific"/>
    <property type="evidence" value="ECO:0007669"/>
    <property type="project" value="TreeGrafter"/>
</dbReference>
<dbReference type="OrthoDB" id="1695579at2759"/>
<dbReference type="AlphaFoldDB" id="A0A7J9I5Q2"/>
<evidence type="ECO:0000313" key="8">
    <source>
        <dbReference type="Proteomes" id="UP000593560"/>
    </source>
</evidence>
<name>A0A7J9I5Q2_9ROSI</name>
<keyword evidence="8" id="KW-1185">Reference proteome</keyword>
<reference evidence="7 8" key="1">
    <citation type="journal article" date="2019" name="Genome Biol. Evol.">
        <title>Insights into the evolution of the New World diploid cottons (Gossypium, subgenus Houzingenia) based on genome sequencing.</title>
        <authorList>
            <person name="Grover C.E."/>
            <person name="Arick M.A. 2nd"/>
            <person name="Thrash A."/>
            <person name="Conover J.L."/>
            <person name="Sanders W.S."/>
            <person name="Peterson D.G."/>
            <person name="Frelichowski J.E."/>
            <person name="Scheffler J.A."/>
            <person name="Scheffler B.E."/>
            <person name="Wendel J.F."/>
        </authorList>
    </citation>
    <scope>NUCLEOTIDE SEQUENCE [LARGE SCALE GENOMIC DNA]</scope>
    <source>
        <strain evidence="7">0</strain>
        <tissue evidence="7">Leaf</tissue>
    </source>
</reference>
<dbReference type="Proteomes" id="UP000593560">
    <property type="component" value="Unassembled WGS sequence"/>
</dbReference>
<dbReference type="Pfam" id="PF00319">
    <property type="entry name" value="SRF-TF"/>
    <property type="match status" value="1"/>
</dbReference>
<dbReference type="GO" id="GO:0005634">
    <property type="term" value="C:nucleus"/>
    <property type="evidence" value="ECO:0007669"/>
    <property type="project" value="UniProtKB-SubCell"/>
</dbReference>
<dbReference type="PANTHER" id="PTHR11945:SF387">
    <property type="entry name" value="AGAMOUS-LIKE MADS-BOX PROTEIN AGL80"/>
    <property type="match status" value="1"/>
</dbReference>
<accession>A0A7J9I5Q2</accession>
<proteinExistence type="predicted"/>
<keyword evidence="5" id="KW-0539">Nucleus</keyword>
<dbReference type="GO" id="GO:0046983">
    <property type="term" value="F:protein dimerization activity"/>
    <property type="evidence" value="ECO:0007669"/>
    <property type="project" value="InterPro"/>
</dbReference>
<evidence type="ECO:0000256" key="3">
    <source>
        <dbReference type="ARBA" id="ARBA00023125"/>
    </source>
</evidence>
<gene>
    <name evidence="7" type="ORF">Gohar_001146</name>
</gene>
<evidence type="ECO:0000256" key="2">
    <source>
        <dbReference type="ARBA" id="ARBA00023015"/>
    </source>
</evidence>
<dbReference type="PROSITE" id="PS50066">
    <property type="entry name" value="MADS_BOX_2"/>
    <property type="match status" value="1"/>
</dbReference>
<dbReference type="Gene3D" id="3.40.1810.10">
    <property type="entry name" value="Transcription factor, MADS-box"/>
    <property type="match status" value="1"/>
</dbReference>
<dbReference type="PANTHER" id="PTHR11945">
    <property type="entry name" value="MADS BOX PROTEIN"/>
    <property type="match status" value="1"/>
</dbReference>
<comment type="caution">
    <text evidence="7">The sequence shown here is derived from an EMBL/GenBank/DDBJ whole genome shotgun (WGS) entry which is preliminary data.</text>
</comment>
<evidence type="ECO:0000313" key="7">
    <source>
        <dbReference type="EMBL" id="MBA0816485.1"/>
    </source>
</evidence>
<feature type="non-terminal residue" evidence="7">
    <location>
        <position position="1"/>
    </location>
</feature>
<dbReference type="PRINTS" id="PR00404">
    <property type="entry name" value="MADSDOMAIN"/>
</dbReference>
<dbReference type="InterPro" id="IPR036879">
    <property type="entry name" value="TF_MADSbox_sf"/>
</dbReference>
<comment type="subcellular location">
    <subcellularLocation>
        <location evidence="1">Nucleus</location>
    </subcellularLocation>
</comment>
<dbReference type="SUPFAM" id="SSF55455">
    <property type="entry name" value="SRF-like"/>
    <property type="match status" value="1"/>
</dbReference>
<dbReference type="SMART" id="SM00432">
    <property type="entry name" value="MADS"/>
    <property type="match status" value="1"/>
</dbReference>
<evidence type="ECO:0000256" key="5">
    <source>
        <dbReference type="ARBA" id="ARBA00023242"/>
    </source>
</evidence>
<sequence>MTRKKVKLAYITNDSTRKATYKKRIKGLKKKMRELSTLCGIDTCAIMYNPYKSRPEKTFLSQKITKVAEQLKKHCNENWEN</sequence>
<organism evidence="7 8">
    <name type="scientific">Gossypium harknessii</name>
    <dbReference type="NCBI Taxonomy" id="34285"/>
    <lineage>
        <taxon>Eukaryota</taxon>
        <taxon>Viridiplantae</taxon>
        <taxon>Streptophyta</taxon>
        <taxon>Embryophyta</taxon>
        <taxon>Tracheophyta</taxon>
        <taxon>Spermatophyta</taxon>
        <taxon>Magnoliopsida</taxon>
        <taxon>eudicotyledons</taxon>
        <taxon>Gunneridae</taxon>
        <taxon>Pentapetalae</taxon>
        <taxon>rosids</taxon>
        <taxon>malvids</taxon>
        <taxon>Malvales</taxon>
        <taxon>Malvaceae</taxon>
        <taxon>Malvoideae</taxon>
        <taxon>Gossypium</taxon>
    </lineage>
</organism>
<keyword evidence="4" id="KW-0804">Transcription</keyword>
<evidence type="ECO:0000256" key="4">
    <source>
        <dbReference type="ARBA" id="ARBA00023163"/>
    </source>
</evidence>
<dbReference type="InterPro" id="IPR002100">
    <property type="entry name" value="TF_MADSbox"/>
</dbReference>
<keyword evidence="2" id="KW-0805">Transcription regulation</keyword>
<evidence type="ECO:0000259" key="6">
    <source>
        <dbReference type="PROSITE" id="PS50066"/>
    </source>
</evidence>
<protein>
    <recommendedName>
        <fullName evidence="6">MADS-box domain-containing protein</fullName>
    </recommendedName>
</protein>